<dbReference type="InterPro" id="IPR019800">
    <property type="entry name" value="Glyco_hydro_3_AS"/>
</dbReference>
<evidence type="ECO:0000256" key="3">
    <source>
        <dbReference type="ARBA" id="ARBA00012744"/>
    </source>
</evidence>
<dbReference type="Proteomes" id="UP000008635">
    <property type="component" value="Chromosome"/>
</dbReference>
<protein>
    <recommendedName>
        <fullName evidence="3">beta-glucosidase</fullName>
        <ecNumber evidence="3">3.2.1.21</ecNumber>
    </recommendedName>
</protein>
<feature type="domain" description="Glycoside hydrolase family 3 N-terminal" evidence="9">
    <location>
        <begin position="257"/>
        <end position="383"/>
    </location>
</feature>
<comment type="similarity">
    <text evidence="2 7">Belongs to the glycosyl hydrolase 3 family.</text>
</comment>
<feature type="compositionally biased region" description="Polar residues" evidence="8">
    <location>
        <begin position="1"/>
        <end position="10"/>
    </location>
</feature>
<evidence type="ECO:0000259" key="10">
    <source>
        <dbReference type="Pfam" id="PF01915"/>
    </source>
</evidence>
<dbReference type="PANTHER" id="PTHR30620">
    <property type="entry name" value="PERIPLASMIC BETA-GLUCOSIDASE-RELATED"/>
    <property type="match status" value="1"/>
</dbReference>
<keyword evidence="5 7" id="KW-0378">Hydrolase</keyword>
<evidence type="ECO:0000256" key="5">
    <source>
        <dbReference type="ARBA" id="ARBA00022801"/>
    </source>
</evidence>
<feature type="region of interest" description="Disordered" evidence="8">
    <location>
        <begin position="1"/>
        <end position="20"/>
    </location>
</feature>
<evidence type="ECO:0000256" key="4">
    <source>
        <dbReference type="ARBA" id="ARBA00022729"/>
    </source>
</evidence>
<dbReference type="SUPFAM" id="SSF52279">
    <property type="entry name" value="Beta-D-glucan exohydrolase, C-terminal domain"/>
    <property type="match status" value="1"/>
</dbReference>
<dbReference type="InterPro" id="IPR017853">
    <property type="entry name" value="GH"/>
</dbReference>
<keyword evidence="4" id="KW-0732">Signal</keyword>
<proteinExistence type="inferred from homology"/>
<sequence>MTLALSLSTHTEPHMTHPLTPQGQQFVEDLLAQMTLDEKIGQMTQPEKNSVKGGDVARLALGSLLSGGGGNPEPNTPETWRDMVLGFAREARTSRLGIPLLYGVDAVHGHNNVVGATIFPHNIGLGATRDADLVRRIGRATAREVSATGVRWDFAPAVSIPQDVRWGRTYEGYSQDTGVVSELATAFIEGLRGDAWNTPTSVLPSVKHFVADAATNWGSSTRVNRDTLNVDRTLAIAQMGESFVDLLDKGAWQIDQGDTTIDEATLRAVHLPPYAAAIRAGALNVMASYSSWQGLKLHAHRYLLTDVLKGELGFAGFVVSDWEALDQLDADYRACVVQAINAGIDMVMVPFDYERFIRCLRDAVQTGDVPEARVDDAVRRILNAKYALGLFGQSDEPALPLDVLGCEEHRALAREAVRKSLVLLKNERDALPLAAGADVLVIGEAADDVGAQCGGWTITWMGGHGPTTPGTTLLAGLRAALGGRVQYAPDGRADGRYGTAIVVLAEEPYAEGMGDRADLTLSAAQTELLARARAVSDRVVLVLLSGRPLIVTEQVAGVDAFVAAWLPGTEGDGVADVLTGAHPFTGRLEYSWPSRLDDLRDPQAPLFARGAGLSAQVVPQLT</sequence>
<organism evidence="11 12">
    <name type="scientific">Deinococcus maricopensis (strain DSM 21211 / LMG 22137 / NRRL B-23946 / LB-34)</name>
    <dbReference type="NCBI Taxonomy" id="709986"/>
    <lineage>
        <taxon>Bacteria</taxon>
        <taxon>Thermotogati</taxon>
        <taxon>Deinococcota</taxon>
        <taxon>Deinococci</taxon>
        <taxon>Deinococcales</taxon>
        <taxon>Deinococcaceae</taxon>
        <taxon>Deinococcus</taxon>
    </lineage>
</organism>
<gene>
    <name evidence="11" type="ordered locus">Deima_0240</name>
</gene>
<dbReference type="InterPro" id="IPR051915">
    <property type="entry name" value="Cellulose_Degrad_GH3"/>
</dbReference>
<dbReference type="PROSITE" id="PS00775">
    <property type="entry name" value="GLYCOSYL_HYDROL_F3"/>
    <property type="match status" value="1"/>
</dbReference>
<dbReference type="KEGG" id="dmr:Deima_0240"/>
<dbReference type="eggNOG" id="COG1472">
    <property type="taxonomic scope" value="Bacteria"/>
</dbReference>
<dbReference type="InterPro" id="IPR036881">
    <property type="entry name" value="Glyco_hydro_3_C_sf"/>
</dbReference>
<dbReference type="Gene3D" id="3.40.50.1700">
    <property type="entry name" value="Glycoside hydrolase family 3 C-terminal domain"/>
    <property type="match status" value="1"/>
</dbReference>
<dbReference type="SUPFAM" id="SSF51445">
    <property type="entry name" value="(Trans)glycosidases"/>
    <property type="match status" value="1"/>
</dbReference>
<evidence type="ECO:0000259" key="9">
    <source>
        <dbReference type="Pfam" id="PF00933"/>
    </source>
</evidence>
<evidence type="ECO:0000256" key="1">
    <source>
        <dbReference type="ARBA" id="ARBA00000448"/>
    </source>
</evidence>
<dbReference type="HOGENOM" id="CLU_004542_9_3_0"/>
<reference evidence="11 12" key="1">
    <citation type="journal article" date="2011" name="Stand. Genomic Sci.">
        <title>Complete genome sequence of Deinococcus maricopensis type strain (LB-34).</title>
        <authorList>
            <person name="Pukall R."/>
            <person name="Zeytun A."/>
            <person name="Lucas S."/>
            <person name="Lapidus A."/>
            <person name="Hammon N."/>
            <person name="Deshpande S."/>
            <person name="Nolan M."/>
            <person name="Cheng J.F."/>
            <person name="Pitluck S."/>
            <person name="Liolios K."/>
            <person name="Pagani I."/>
            <person name="Mikhailova N."/>
            <person name="Ivanova N."/>
            <person name="Mavromatis K."/>
            <person name="Pati A."/>
            <person name="Tapia R."/>
            <person name="Han C."/>
            <person name="Goodwin L."/>
            <person name="Chen A."/>
            <person name="Palaniappan K."/>
            <person name="Land M."/>
            <person name="Hauser L."/>
            <person name="Chang Y.J."/>
            <person name="Jeffries C.D."/>
            <person name="Brambilla E.M."/>
            <person name="Rohde M."/>
            <person name="Goker M."/>
            <person name="Detter J.C."/>
            <person name="Woyke T."/>
            <person name="Bristow J."/>
            <person name="Eisen J.A."/>
            <person name="Markowitz V."/>
            <person name="Hugenholtz P."/>
            <person name="Kyrpides N.C."/>
            <person name="Klenk H.P."/>
        </authorList>
    </citation>
    <scope>NUCLEOTIDE SEQUENCE [LARGE SCALE GENOMIC DNA]</scope>
    <source>
        <strain evidence="12">DSM 21211 / LMG 22137 / NRRL B-23946 / LB-34</strain>
    </source>
</reference>
<dbReference type="Gene3D" id="3.20.20.300">
    <property type="entry name" value="Glycoside hydrolase, family 3, N-terminal domain"/>
    <property type="match status" value="1"/>
</dbReference>
<dbReference type="InterPro" id="IPR001764">
    <property type="entry name" value="Glyco_hydro_3_N"/>
</dbReference>
<dbReference type="AlphaFoldDB" id="E8U466"/>
<evidence type="ECO:0000313" key="11">
    <source>
        <dbReference type="EMBL" id="ADV65903.1"/>
    </source>
</evidence>
<feature type="domain" description="Glycoside hydrolase family 3 N-terminal" evidence="9">
    <location>
        <begin position="35"/>
        <end position="222"/>
    </location>
</feature>
<dbReference type="Pfam" id="PF00933">
    <property type="entry name" value="Glyco_hydro_3"/>
    <property type="match status" value="2"/>
</dbReference>
<keyword evidence="12" id="KW-1185">Reference proteome</keyword>
<dbReference type="InterPro" id="IPR036962">
    <property type="entry name" value="Glyco_hydro_3_N_sf"/>
</dbReference>
<dbReference type="InterPro" id="IPR002772">
    <property type="entry name" value="Glyco_hydro_3_C"/>
</dbReference>
<evidence type="ECO:0000256" key="8">
    <source>
        <dbReference type="SAM" id="MobiDB-lite"/>
    </source>
</evidence>
<feature type="domain" description="Glycoside hydrolase family 3 C-terminal" evidence="10">
    <location>
        <begin position="421"/>
        <end position="614"/>
    </location>
</feature>
<evidence type="ECO:0000256" key="2">
    <source>
        <dbReference type="ARBA" id="ARBA00005336"/>
    </source>
</evidence>
<evidence type="ECO:0000256" key="7">
    <source>
        <dbReference type="RuleBase" id="RU361161"/>
    </source>
</evidence>
<evidence type="ECO:0000256" key="6">
    <source>
        <dbReference type="ARBA" id="ARBA00023295"/>
    </source>
</evidence>
<accession>E8U466</accession>
<dbReference type="GO" id="GO:0009251">
    <property type="term" value="P:glucan catabolic process"/>
    <property type="evidence" value="ECO:0007669"/>
    <property type="project" value="TreeGrafter"/>
</dbReference>
<reference evidence="12" key="2">
    <citation type="submission" date="2011-01" db="EMBL/GenBank/DDBJ databases">
        <title>The complete genome of Deinococcus maricopensis DSM 21211.</title>
        <authorList>
            <consortium name="US DOE Joint Genome Institute (JGI-PGF)"/>
            <person name="Lucas S."/>
            <person name="Copeland A."/>
            <person name="Lapidus A."/>
            <person name="Goodwin L."/>
            <person name="Pitluck S."/>
            <person name="Kyrpides N."/>
            <person name="Mavromatis K."/>
            <person name="Pagani I."/>
            <person name="Ivanova N."/>
            <person name="Ovchinnikova G."/>
            <person name="Zeytun A."/>
            <person name="Detter J.C."/>
            <person name="Han C."/>
            <person name="Land M."/>
            <person name="Hauser L."/>
            <person name="Markowitz V."/>
            <person name="Cheng J.-F."/>
            <person name="Hugenholtz P."/>
            <person name="Woyke T."/>
            <person name="Wu D."/>
            <person name="Pukall R."/>
            <person name="Gehrich-Schroeter G."/>
            <person name="Brambilla E."/>
            <person name="Klenk H.-P."/>
            <person name="Eisen J.A."/>
        </authorList>
    </citation>
    <scope>NUCLEOTIDE SEQUENCE [LARGE SCALE GENOMIC DNA]</scope>
    <source>
        <strain evidence="12">DSM 21211 / LMG 22137 / NRRL B-23946 / LB-34</strain>
    </source>
</reference>
<dbReference type="STRING" id="709986.Deima_0240"/>
<evidence type="ECO:0000313" key="12">
    <source>
        <dbReference type="Proteomes" id="UP000008635"/>
    </source>
</evidence>
<dbReference type="GO" id="GO:0008422">
    <property type="term" value="F:beta-glucosidase activity"/>
    <property type="evidence" value="ECO:0007669"/>
    <property type="project" value="UniProtKB-EC"/>
</dbReference>
<dbReference type="PANTHER" id="PTHR30620:SF16">
    <property type="entry name" value="LYSOSOMAL BETA GLUCOSIDASE"/>
    <property type="match status" value="1"/>
</dbReference>
<name>E8U466_DEIML</name>
<keyword evidence="6 7" id="KW-0326">Glycosidase</keyword>
<dbReference type="PRINTS" id="PR00133">
    <property type="entry name" value="GLHYDRLASE3"/>
</dbReference>
<dbReference type="Pfam" id="PF01915">
    <property type="entry name" value="Glyco_hydro_3_C"/>
    <property type="match status" value="1"/>
</dbReference>
<dbReference type="EC" id="3.2.1.21" evidence="3"/>
<dbReference type="EMBL" id="CP002454">
    <property type="protein sequence ID" value="ADV65903.1"/>
    <property type="molecule type" value="Genomic_DNA"/>
</dbReference>
<comment type="catalytic activity">
    <reaction evidence="1">
        <text>Hydrolysis of terminal, non-reducing beta-D-glucosyl residues with release of beta-D-glucose.</text>
        <dbReference type="EC" id="3.2.1.21"/>
    </reaction>
</comment>